<dbReference type="EMBL" id="KL363209">
    <property type="protein sequence ID" value="KFD54282.1"/>
    <property type="molecule type" value="Genomic_DNA"/>
</dbReference>
<dbReference type="EMBL" id="KL367474">
    <property type="protein sequence ID" value="KFD73164.1"/>
    <property type="molecule type" value="Genomic_DNA"/>
</dbReference>
<dbReference type="Proteomes" id="UP000030758">
    <property type="component" value="Unassembled WGS sequence"/>
</dbReference>
<evidence type="ECO:0000313" key="1">
    <source>
        <dbReference type="EMBL" id="KFD54282.1"/>
    </source>
</evidence>
<proteinExistence type="predicted"/>
<reference evidence="1 3" key="1">
    <citation type="journal article" date="2014" name="Nat. Genet.">
        <title>Genome and transcriptome of the porcine whipworm Trichuris suis.</title>
        <authorList>
            <person name="Jex A.R."/>
            <person name="Nejsum P."/>
            <person name="Schwarz E.M."/>
            <person name="Hu L."/>
            <person name="Young N.D."/>
            <person name="Hall R.S."/>
            <person name="Korhonen P.K."/>
            <person name="Liao S."/>
            <person name="Thamsborg S."/>
            <person name="Xia J."/>
            <person name="Xu P."/>
            <person name="Wang S."/>
            <person name="Scheerlinck J.P."/>
            <person name="Hofmann A."/>
            <person name="Sternberg P.W."/>
            <person name="Wang J."/>
            <person name="Gasser R.B."/>
        </authorList>
    </citation>
    <scope>NUCLEOTIDE SEQUENCE [LARGE SCALE GENOMIC DNA]</scope>
    <source>
        <strain evidence="2">DCEP-RM93F</strain>
        <strain evidence="1">DCEP-RM93M</strain>
    </source>
</reference>
<evidence type="ECO:0000313" key="3">
    <source>
        <dbReference type="Proteomes" id="UP000030764"/>
    </source>
</evidence>
<sequence>MIVVCPRCNEVFYSIERWPPLREELFQLAIRGAILCFCEPPTAYHPTGAMLEAFKSAEESDAYGEVRIPVLLSGNRHIVQCPQALIADAHYKHSFGRASVLLNIEEVISISVRCIEQQNVLLFIHSDNFFNEAFVRH</sequence>
<protein>
    <submittedName>
        <fullName evidence="1">Uncharacterized protein</fullName>
    </submittedName>
</protein>
<name>A0A085MAN6_9BILA</name>
<gene>
    <name evidence="1" type="ORF">M513_04824</name>
    <name evidence="2" type="ORF">M514_04824</name>
</gene>
<keyword evidence="3" id="KW-1185">Reference proteome</keyword>
<organism evidence="1 3">
    <name type="scientific">Trichuris suis</name>
    <name type="common">pig whipworm</name>
    <dbReference type="NCBI Taxonomy" id="68888"/>
    <lineage>
        <taxon>Eukaryota</taxon>
        <taxon>Metazoa</taxon>
        <taxon>Ecdysozoa</taxon>
        <taxon>Nematoda</taxon>
        <taxon>Enoplea</taxon>
        <taxon>Dorylaimia</taxon>
        <taxon>Trichinellida</taxon>
        <taxon>Trichuridae</taxon>
        <taxon>Trichuris</taxon>
    </lineage>
</organism>
<evidence type="ECO:0000313" key="2">
    <source>
        <dbReference type="EMBL" id="KFD73164.1"/>
    </source>
</evidence>
<dbReference type="Proteomes" id="UP000030764">
    <property type="component" value="Unassembled WGS sequence"/>
</dbReference>
<accession>A0A085MAN6</accession>
<dbReference type="AlphaFoldDB" id="A0A085MAN6"/>